<evidence type="ECO:0000313" key="4">
    <source>
        <dbReference type="Proteomes" id="UP000315403"/>
    </source>
</evidence>
<dbReference type="SUPFAM" id="SSF53448">
    <property type="entry name" value="Nucleotide-diphospho-sugar transferases"/>
    <property type="match status" value="3"/>
</dbReference>
<dbReference type="Pfam" id="PF00534">
    <property type="entry name" value="Glycos_transf_1"/>
    <property type="match status" value="1"/>
</dbReference>
<dbReference type="InterPro" id="IPR001296">
    <property type="entry name" value="Glyco_trans_1"/>
</dbReference>
<accession>A0A543Q7T9</accession>
<evidence type="ECO:0000259" key="2">
    <source>
        <dbReference type="Pfam" id="PF00535"/>
    </source>
</evidence>
<dbReference type="Gene3D" id="3.90.550.10">
    <property type="entry name" value="Spore Coat Polysaccharide Biosynthesis Protein SpsA, Chain A"/>
    <property type="match status" value="3"/>
</dbReference>
<dbReference type="CDD" id="cd00761">
    <property type="entry name" value="Glyco_tranf_GTA_type"/>
    <property type="match status" value="1"/>
</dbReference>
<comment type="caution">
    <text evidence="3">The sequence shown here is derived from an EMBL/GenBank/DDBJ whole genome shotgun (WGS) entry which is preliminary data.</text>
</comment>
<dbReference type="CDD" id="cd04186">
    <property type="entry name" value="GT_2_like_c"/>
    <property type="match status" value="1"/>
</dbReference>
<proteinExistence type="predicted"/>
<dbReference type="Pfam" id="PF00535">
    <property type="entry name" value="Glycos_transf_2"/>
    <property type="match status" value="2"/>
</dbReference>
<evidence type="ECO:0000313" key="3">
    <source>
        <dbReference type="EMBL" id="TQN52388.1"/>
    </source>
</evidence>
<dbReference type="InterPro" id="IPR001173">
    <property type="entry name" value="Glyco_trans_2-like"/>
</dbReference>
<dbReference type="GO" id="GO:0016757">
    <property type="term" value="F:glycosyltransferase activity"/>
    <property type="evidence" value="ECO:0007669"/>
    <property type="project" value="InterPro"/>
</dbReference>
<sequence length="1644" mass="186354">MSITIGLPVYNGEKYIRTAISCIQNQTQQDFELIISDNNSSDRTLEICKKIAKNDDRIRVLKQNRNIGFIDNTKFILENCRTEFYLPASDDDYFSENYIEANINELNKNSALISCGEQVVTLSPQGTTNSITQNLCTLGMACADRFTALVNRELWVAWCGVYRRDFFASMLNSKDMQEHLYAHGSDVLLLAFTLLQGNISCSPSTFYFRQFPRTQKDYQETIDPSKTRWMQSITPMLDMFNRILDIIERFSNKAETKEIIQAYLSSIHNNRTWQAEFNREIVQAKKISNQQPFLLGKAKILLHNPEMPSHWDEEKYLNANPDVLQSLRIGNFSSGYDHFIKFGMHEGRLFSVISHDEGNKINDNNRNNFPFGVNIIGYVSGNLGLGVFARSVISSLLKFGIKISILDIDPGYGRGRHDTQFDYLSVQHPQQLPHAINLFIFPPGALLGLLNNVLGSMECLDRLNVLWTAWELPNVPKEWHVILQAMDVIMGISPFVTAAMATAIEGPLVINAPEPHIIPDVKLVQRDKFSLPADKVLFMSAYEPLSDSQRKNPYAAVEAFRRGVGISNNACLIIKVNSNDDSLCNDLYEFIGDDESIIVLCKSFSFEETISLYSCCDVFISLHRSEGFGIVPLEFMALGKPVIATAWSGNMAYMNADSACLVTSKLISVNGSLKVYHSDFVGPDACWADPSVDEAASWVRVLLNSPKLRNDFGERAKKSAINYMENASRCDWLASIAAFYEQYKIFSTRKLRKKEVFRLLFNKEFGISFPWLLERRFLSAEQRWISDCCLESASLGFDIYCFKSILENQADLCNATEKSVQKGLCSKNYNFYFIDSVIEENAIINSAILGTDTGWLFFVDAGDQFAPDAIFRIQMAIQNHPEWQLIYTDEDSLTADGQHVNPHCKPDFNIDYLRSLPYIGGLLIIKKELFEALGGFDPQSDGAEDYDFVLRAWEKIGDAGIGHIPEVLYHRLQGGGHCNKSVEEILQVSQAALQRHLQRLNIAAEVLPGPFPPATRVRYPLTGTPLVSIIIPTRNQLGYLQRCVESLIEKTKFAHYEILIVDNDSDDAEARTYLDMLAAQEEQLGGRLRVLRHPGPFNFSAMNNRAVEQARGDYVLLLNNDTAALHDDWLDEMVSQILRPEVGIVGAKLLFPDGKIQHAGVILGMRGPAEHPFIGQPPEYRGYFGRAMLTQNLSAVTGACLLIGKSLYQELGGLDEKQFQVSYNDIDLCLKAREAGHKIVFTPWAMLLHEGSASQRGEVEKKPSPEKEKRFAGEKMAFYQKWLPQLAFDPAYNRHLSLASTDFLLEDQAALTWDPEWRPRPRILVHPADREGCGEYRIISPMRALQKAGRAQGWETMRIFEPAEMERFSPESIVLQRQMEWPQIEALERHKKLLKTFRVFEIDDLITNLPVKSLHKAQIHKDIAKRFRKAAGLCNRLVVATEPLAKAYKGFADELRVQPNCIEDAIWGSLQPRRRAEAKPRVGWAGGVGHTGDLEMISDVVRDLADEVDWVFFGLCPDALRPYVREFHTGVPLPKYPNKLASLDLDLALAPLENNPFNEAKSHLRILEYGILGYPVICSDIFPYQGDFPVTRVANRYRDWVRAIREQIADRQALAMAGDRLREHVRAHWLLEEHLDDWLAAWLP</sequence>
<dbReference type="SUPFAM" id="SSF53756">
    <property type="entry name" value="UDP-Glycosyltransferase/glycogen phosphorylase"/>
    <property type="match status" value="2"/>
</dbReference>
<name>A0A543Q7T9_ACITH</name>
<dbReference type="PANTHER" id="PTHR43179">
    <property type="entry name" value="RHAMNOSYLTRANSFERASE WBBL"/>
    <property type="match status" value="1"/>
</dbReference>
<feature type="domain" description="Glycosyltransferase 2-like" evidence="2">
    <location>
        <begin position="1028"/>
        <end position="1211"/>
    </location>
</feature>
<gene>
    <name evidence="3" type="ORF">DLNHIDIE_02279</name>
</gene>
<dbReference type="Gene3D" id="3.40.50.2000">
    <property type="entry name" value="Glycogen Phosphorylase B"/>
    <property type="match status" value="2"/>
</dbReference>
<dbReference type="EMBL" id="SZUV01000001">
    <property type="protein sequence ID" value="TQN52388.1"/>
    <property type="molecule type" value="Genomic_DNA"/>
</dbReference>
<reference evidence="3 4" key="1">
    <citation type="submission" date="2019-03" db="EMBL/GenBank/DDBJ databases">
        <title>New insights into Acidothiobacillus thiooxidans sulfur metabolism through coupled gene expression, solution geochemistry, microscopy and spectroscopy analyses.</title>
        <authorList>
            <person name="Camacho D."/>
            <person name="Frazao R."/>
            <person name="Fouillen A."/>
            <person name="Nanci A."/>
            <person name="Lang B.F."/>
            <person name="Apte S.C."/>
            <person name="Baron C."/>
            <person name="Warren L.A."/>
        </authorList>
    </citation>
    <scope>NUCLEOTIDE SEQUENCE [LARGE SCALE GENOMIC DNA]</scope>
    <source>
        <strain evidence="3 4">ATCC 19377</strain>
    </source>
</reference>
<organism evidence="3 4">
    <name type="scientific">Acidithiobacillus thiooxidans ATCC 19377</name>
    <dbReference type="NCBI Taxonomy" id="637390"/>
    <lineage>
        <taxon>Bacteria</taxon>
        <taxon>Pseudomonadati</taxon>
        <taxon>Pseudomonadota</taxon>
        <taxon>Acidithiobacillia</taxon>
        <taxon>Acidithiobacillales</taxon>
        <taxon>Acidithiobacillaceae</taxon>
        <taxon>Acidithiobacillus</taxon>
    </lineage>
</organism>
<dbReference type="PANTHER" id="PTHR43179:SF7">
    <property type="entry name" value="RHAMNOSYLTRANSFERASE WBBL"/>
    <property type="match status" value="1"/>
</dbReference>
<feature type="domain" description="Glycosyltransferase 2-like" evidence="2">
    <location>
        <begin position="5"/>
        <end position="122"/>
    </location>
</feature>
<dbReference type="Proteomes" id="UP000315403">
    <property type="component" value="Unassembled WGS sequence"/>
</dbReference>
<protein>
    <submittedName>
        <fullName evidence="3">Uncharacterized protein</fullName>
    </submittedName>
</protein>
<feature type="domain" description="Glycosyl transferase family 1" evidence="1">
    <location>
        <begin position="607"/>
        <end position="717"/>
    </location>
</feature>
<evidence type="ECO:0000259" key="1">
    <source>
        <dbReference type="Pfam" id="PF00534"/>
    </source>
</evidence>
<dbReference type="InterPro" id="IPR029044">
    <property type="entry name" value="Nucleotide-diphossugar_trans"/>
</dbReference>
<dbReference type="RefSeq" id="WP_142088587.1">
    <property type="nucleotide sequence ID" value="NZ_SZUV01000001.1"/>
</dbReference>